<name>A0A1D8EXQ5_9CAUD</name>
<sequence length="70" mass="8361">MEEMFRALHALVNIAERYDTDGTEQEQRWVNALIREARLPWLMQDMQAEAWPESMQPGRAIVIVADRRRY</sequence>
<dbReference type="EMBL" id="KX610764">
    <property type="protein sequence ID" value="AOT26027.1"/>
    <property type="molecule type" value="Genomic_DNA"/>
</dbReference>
<gene>
    <name evidence="1" type="ORF">SEA_KERSH_41</name>
</gene>
<evidence type="ECO:0000313" key="1">
    <source>
        <dbReference type="EMBL" id="AOT26027.1"/>
    </source>
</evidence>
<evidence type="ECO:0000313" key="2">
    <source>
        <dbReference type="Proteomes" id="UP000221399"/>
    </source>
</evidence>
<accession>A0A1D8EXQ5</accession>
<dbReference type="Proteomes" id="UP000221399">
    <property type="component" value="Genome"/>
</dbReference>
<protein>
    <submittedName>
        <fullName evidence="1">Uncharacterized protein</fullName>
    </submittedName>
</protein>
<organism evidence="1 2">
    <name type="scientific">Mycobacterium phage Kersh</name>
    <dbReference type="NCBI Taxonomy" id="1897501"/>
    <lineage>
        <taxon>Viruses</taxon>
        <taxon>Duplodnaviria</taxon>
        <taxon>Heunggongvirae</taxon>
        <taxon>Uroviricota</taxon>
        <taxon>Caudoviricetes</taxon>
        <taxon>Gracegardnervirinae</taxon>
        <taxon>Cheoctovirus</taxon>
        <taxon>Cheoctovirus kersh</taxon>
    </lineage>
</organism>
<keyword evidence="2" id="KW-1185">Reference proteome</keyword>
<proteinExistence type="predicted"/>
<reference evidence="1 2" key="1">
    <citation type="submission" date="2016-07" db="EMBL/GenBank/DDBJ databases">
        <authorList>
            <person name="Ambulkar S."/>
            <person name="Bapat J.P."/>
            <person name="Board N.L."/>
            <person name="Bracha T.W."/>
            <person name="Byeon E."/>
            <person name="Chang J."/>
            <person name="Couzens C.K."/>
            <person name="Dorsey D.M."/>
            <person name="Eghbali A."/>
            <person name="Escueta D.P."/>
            <person name="Fanton A.G."/>
            <person name="Fernandez L.A."/>
            <person name="Guy S.E."/>
            <person name="Harman T.S."/>
            <person name="Hawkins B.L."/>
            <person name="Hollingsworth D.R."/>
            <person name="Hu A.S."/>
            <person name="Knight E.A."/>
            <person name="Lum G.R."/>
            <person name="Modi R.N."/>
            <person name="Narala R.V."/>
            <person name="Park J.Y."/>
            <person name="Parkhurst M.J."/>
            <person name="Tahami K."/>
            <person name="Tjitro A.M."/>
            <person name="Westeinde E.A."/>
            <person name="Yu M.E."/>
            <person name="Cohen L.B."/>
            <person name="Riley E."/>
            <person name="Pogliano K."/>
            <person name="Pogliano J."/>
            <person name="Butler M."/>
            <person name="Warner M.H."/>
            <person name="Garlena R.A."/>
            <person name="Russell D.A."/>
            <person name="Pope W.H."/>
            <person name="Jacobs-Sera D."/>
            <person name="Hendrix R.W."/>
            <person name="Hatfull G.F."/>
        </authorList>
    </citation>
    <scope>NUCLEOTIDE SEQUENCE [LARGE SCALE GENOMIC DNA]</scope>
</reference>